<reference evidence="3 4" key="1">
    <citation type="journal article" date="2013" name="Genome Announc.">
        <title>Genome Sequence of Thalassolituus oleivorans MIL-1 (DSM 14913T).</title>
        <authorList>
            <person name="Golyshin P.N."/>
            <person name="Werner J."/>
            <person name="Chernikova T.N."/>
            <person name="Tran H."/>
            <person name="Ferrer M."/>
            <person name="Yakimov M.M."/>
            <person name="Teeling H."/>
            <person name="Golyshina O.V."/>
        </authorList>
    </citation>
    <scope>NUCLEOTIDE SEQUENCE [LARGE SCALE GENOMIC DNA]</scope>
    <source>
        <strain evidence="3 4">MIL-1</strain>
    </source>
</reference>
<accession>M5DUX2</accession>
<evidence type="ECO:0000256" key="1">
    <source>
        <dbReference type="SAM" id="SignalP"/>
    </source>
</evidence>
<dbReference type="KEGG" id="tol:TOL_2958"/>
<evidence type="ECO:0000313" key="3">
    <source>
        <dbReference type="EMBL" id="CCU73354.1"/>
    </source>
</evidence>
<gene>
    <name evidence="3" type="ORF">TOL_2958</name>
</gene>
<keyword evidence="4" id="KW-1185">Reference proteome</keyword>
<dbReference type="Pfam" id="PF20419">
    <property type="entry name" value="DUF6701"/>
    <property type="match status" value="1"/>
</dbReference>
<dbReference type="AlphaFoldDB" id="M5DUX2"/>
<dbReference type="STRING" id="187493.CN03_03645"/>
<evidence type="ECO:0000313" key="4">
    <source>
        <dbReference type="Proteomes" id="UP000011866"/>
    </source>
</evidence>
<name>M5DUX2_9GAMM</name>
<dbReference type="InterPro" id="IPR046524">
    <property type="entry name" value="DUF6701"/>
</dbReference>
<dbReference type="EMBL" id="HF680312">
    <property type="protein sequence ID" value="CCU73354.1"/>
    <property type="molecule type" value="Genomic_DNA"/>
</dbReference>
<feature type="signal peptide" evidence="1">
    <location>
        <begin position="1"/>
        <end position="19"/>
    </location>
</feature>
<dbReference type="eggNOG" id="COG3210">
    <property type="taxonomic scope" value="Bacteria"/>
</dbReference>
<proteinExistence type="predicted"/>
<feature type="chain" id="PRO_5004065589" description="DUF6701 domain-containing protein" evidence="1">
    <location>
        <begin position="20"/>
        <end position="1012"/>
    </location>
</feature>
<dbReference type="PATRIC" id="fig|1298593.3.peg.2858"/>
<dbReference type="GeneID" id="79177702"/>
<dbReference type="HOGENOM" id="CLU_297526_0_0_6"/>
<dbReference type="Proteomes" id="UP000011866">
    <property type="component" value="Chromosome"/>
</dbReference>
<keyword evidence="1" id="KW-0732">Signal</keyword>
<dbReference type="RefSeq" id="WP_015488064.1">
    <property type="nucleotide sequence ID" value="NC_020888.1"/>
</dbReference>
<evidence type="ECO:0000259" key="2">
    <source>
        <dbReference type="Pfam" id="PF20419"/>
    </source>
</evidence>
<organism evidence="3 4">
    <name type="scientific">Thalassolituus oleivorans MIL-1</name>
    <dbReference type="NCBI Taxonomy" id="1298593"/>
    <lineage>
        <taxon>Bacteria</taxon>
        <taxon>Pseudomonadati</taxon>
        <taxon>Pseudomonadota</taxon>
        <taxon>Gammaproteobacteria</taxon>
        <taxon>Oceanospirillales</taxon>
        <taxon>Oceanospirillaceae</taxon>
        <taxon>Thalassolituus</taxon>
    </lineage>
</organism>
<feature type="domain" description="DUF6701" evidence="2">
    <location>
        <begin position="431"/>
        <end position="1011"/>
    </location>
</feature>
<sequence>MFRLLLLISFLLLEQDVVAATVAFLDDFERTSLGSDWTVNAVESGASAAISTAVANSGTRSMYTRGGIVYVTSRSIDLSASNFSELSIWVRMGADAYSERPSAGDDLEVDIYLSDGSWKRVALFEGPGNSSGDIYNFSTALPDNALHANFAVRFHQIDGTSNDHDYWHIDDVTVTDYDVGPVVNGLFYDGFERAALGTTDWSISKVDSRSDSSIGTQIASVGTRSMYTRSGEIYVTTRAIDLSPYDFVQMSFWVRSGSDSYSEWPSSGDDLHAEMLLENGTWQRIGTYLGSGSTGGDTYEYYARLPTNAYHSNFKLRFHQIDGSLNNDFWHIDEVLVGHRSPALENIDHYLLTFSDQALTCNAQDVEIKACLNADCSTLYTDDVDVTLTPSGWTGSNTVTISGGTANVSLRQATTGTVTLGATSTTPAADNATQCIINGGTASLSCDMIFSDSGFVFSIPDFLAAKGATGITIQAVKKSDASEACIPAFASVSKTLDFWSDYVSPNSVGRPVSWPVVVNGVSIGASSGTATPISLAFDATGSSIIDVNYADAGQVQVDARYSGSGVDAGLVMTGNNSFVSRPAGMCVSATTICSAGDASCPKFMTAGTAFPLSVQAVAWQTDGDTDFCAGNGSTPNYSATGVGLSAAVLSPSPANSAGAVSPASYDHGAIAAGTHSVSISESEVGVFRFDVTPPSYFGYNLGVFSSEPIGRFYPDHFAVSVSDDGSLAANCSTSTPFSYSGEEITWLVAPQLTITAKNSANVTTQNYTTSGYLKLLVDDIDVANVTADSSAVDGGAVPLSITSIFNTGTLNTTSFGELTYDFSPLDLFTYTREARAEINSFTPDILMSVTDISDSDGVAMPSSPLTFTPLANMDVRFGRLWLEDSYGPEIFDVVMPLRTEYFDGTRYQINLDDSCTAYSSANASVSPTTLTQVDTSSGVVISGVSGASGLVLLAPTSVIGTPDTGKATVTYATPSWLQGDYDNNGSFEDARGTVSFGVYRGHNRVIYRKEIR</sequence>
<dbReference type="Gene3D" id="2.60.120.260">
    <property type="entry name" value="Galactose-binding domain-like"/>
    <property type="match status" value="2"/>
</dbReference>
<protein>
    <recommendedName>
        <fullName evidence="2">DUF6701 domain-containing protein</fullName>
    </recommendedName>
</protein>